<accession>A0ABS1MCA7</accession>
<sequence>MRISTVLRSAALAALMLLLCVVTGVAGVARADTAKAEKVATDYAVGAATVDYRDTDSWMKRLQHNATPELAAKYEGTRAKLEQIMIPLKWESTATPVSARTTSEKDGVYQVEVVLDVTTRNTQNPDWTHSTVTYYITVDGPRGYLVSDAGGDAAPLK</sequence>
<reference evidence="2 3" key="1">
    <citation type="submission" date="2021-01" db="EMBL/GenBank/DDBJ databases">
        <title>WGS of actinomycetes isolated from Thailand.</title>
        <authorList>
            <person name="Thawai C."/>
        </authorList>
    </citation>
    <scope>NUCLEOTIDE SEQUENCE [LARGE SCALE GENOMIC DNA]</scope>
    <source>
        <strain evidence="2 3">LPG 2</strain>
    </source>
</reference>
<protein>
    <recommendedName>
        <fullName evidence="4">Mce-associated membrane protein</fullName>
    </recommendedName>
</protein>
<dbReference type="RefSeq" id="WP_201953039.1">
    <property type="nucleotide sequence ID" value="NZ_JAERRJ010000011.1"/>
</dbReference>
<feature type="chain" id="PRO_5047446838" description="Mce-associated membrane protein" evidence="1">
    <location>
        <begin position="27"/>
        <end position="157"/>
    </location>
</feature>
<comment type="caution">
    <text evidence="2">The sequence shown here is derived from an EMBL/GenBank/DDBJ whole genome shotgun (WGS) entry which is preliminary data.</text>
</comment>
<evidence type="ECO:0000256" key="1">
    <source>
        <dbReference type="SAM" id="SignalP"/>
    </source>
</evidence>
<evidence type="ECO:0008006" key="4">
    <source>
        <dbReference type="Google" id="ProtNLM"/>
    </source>
</evidence>
<dbReference type="Proteomes" id="UP000602198">
    <property type="component" value="Unassembled WGS sequence"/>
</dbReference>
<proteinExistence type="predicted"/>
<keyword evidence="1" id="KW-0732">Signal</keyword>
<evidence type="ECO:0000313" key="2">
    <source>
        <dbReference type="EMBL" id="MBL1078191.1"/>
    </source>
</evidence>
<name>A0ABS1MCA7_9NOCA</name>
<feature type="signal peptide" evidence="1">
    <location>
        <begin position="1"/>
        <end position="26"/>
    </location>
</feature>
<dbReference type="EMBL" id="JAERRJ010000011">
    <property type="protein sequence ID" value="MBL1078191.1"/>
    <property type="molecule type" value="Genomic_DNA"/>
</dbReference>
<keyword evidence="3" id="KW-1185">Reference proteome</keyword>
<organism evidence="2 3">
    <name type="scientific">Nocardia acididurans</name>
    <dbReference type="NCBI Taxonomy" id="2802282"/>
    <lineage>
        <taxon>Bacteria</taxon>
        <taxon>Bacillati</taxon>
        <taxon>Actinomycetota</taxon>
        <taxon>Actinomycetes</taxon>
        <taxon>Mycobacteriales</taxon>
        <taxon>Nocardiaceae</taxon>
        <taxon>Nocardia</taxon>
    </lineage>
</organism>
<gene>
    <name evidence="2" type="ORF">JK358_27665</name>
</gene>
<evidence type="ECO:0000313" key="3">
    <source>
        <dbReference type="Proteomes" id="UP000602198"/>
    </source>
</evidence>